<evidence type="ECO:0000313" key="2">
    <source>
        <dbReference type="Proteomes" id="UP000595663"/>
    </source>
</evidence>
<dbReference type="Pfam" id="PF07209">
    <property type="entry name" value="DUF1415"/>
    <property type="match status" value="1"/>
</dbReference>
<evidence type="ECO:0008006" key="3">
    <source>
        <dbReference type="Google" id="ProtNLM"/>
    </source>
</evidence>
<protein>
    <recommendedName>
        <fullName evidence="3">DUF1415 domain-containing protein</fullName>
    </recommendedName>
</protein>
<dbReference type="RefSeq" id="WP_019621287.1">
    <property type="nucleotide sequence ID" value="NZ_AP014545.1"/>
</dbReference>
<dbReference type="InterPro" id="IPR009858">
    <property type="entry name" value="DUF1415"/>
</dbReference>
<dbReference type="OrthoDB" id="277390at2"/>
<organism evidence="1 2">
    <name type="scientific">Amphritea japonica ATCC BAA-1530</name>
    <dbReference type="NCBI Taxonomy" id="1278309"/>
    <lineage>
        <taxon>Bacteria</taxon>
        <taxon>Pseudomonadati</taxon>
        <taxon>Pseudomonadota</taxon>
        <taxon>Gammaproteobacteria</taxon>
        <taxon>Oceanospirillales</taxon>
        <taxon>Oceanospirillaceae</taxon>
        <taxon>Amphritea</taxon>
    </lineage>
</organism>
<dbReference type="AlphaFoldDB" id="A0A7R6STZ1"/>
<sequence length="191" mass="21911">MAKAQQHYSTEQIEQLTRQWVETMVVGLNLCPFAAPVVKDNSLRYAITDARGSESLVAAFMAEIEQLLAASEKEISTTLFIVPTGLEDFYDYLDHLRLFEELLEQAGLEGVIQLASFHPGYLFHGVAEDDLSHWSNRSPWPVFHIIREAEMSRALTHYSNPEQIPERNIKRLRELGREALIERFPPFADYC</sequence>
<dbReference type="KEGG" id="ajp:AMJAP_3329"/>
<gene>
    <name evidence="1" type="ORF">AMJAP_3329</name>
</gene>
<name>A0A7R6STZ1_9GAMM</name>
<dbReference type="Proteomes" id="UP000595663">
    <property type="component" value="Chromosome"/>
</dbReference>
<evidence type="ECO:0000313" key="1">
    <source>
        <dbReference type="EMBL" id="BBB27914.1"/>
    </source>
</evidence>
<accession>A0A7R6STZ1</accession>
<proteinExistence type="predicted"/>
<reference evidence="1 2" key="1">
    <citation type="journal article" date="2008" name="Int. J. Syst. Evol. Microbiol.">
        <title>Amphritea japonica sp. nov. and Amphritea balenae sp. nov., isolated from the sediment adjacent to sperm whale carcasses off Kagoshima, Japan.</title>
        <authorList>
            <person name="Miyazaki M."/>
            <person name="Nogi Y."/>
            <person name="Fujiwara Y."/>
            <person name="Kawato M."/>
            <person name="Nagahama T."/>
            <person name="Kubokawa K."/>
            <person name="Horikoshi K."/>
        </authorList>
    </citation>
    <scope>NUCLEOTIDE SEQUENCE [LARGE SCALE GENOMIC DNA]</scope>
    <source>
        <strain evidence="1 2">ATCC BAA-1530</strain>
    </source>
</reference>
<keyword evidence="2" id="KW-1185">Reference proteome</keyword>
<dbReference type="EMBL" id="AP014545">
    <property type="protein sequence ID" value="BBB27914.1"/>
    <property type="molecule type" value="Genomic_DNA"/>
</dbReference>